<organism evidence="1 2">
    <name type="scientific">Dendrobium catenatum</name>
    <dbReference type="NCBI Taxonomy" id="906689"/>
    <lineage>
        <taxon>Eukaryota</taxon>
        <taxon>Viridiplantae</taxon>
        <taxon>Streptophyta</taxon>
        <taxon>Embryophyta</taxon>
        <taxon>Tracheophyta</taxon>
        <taxon>Spermatophyta</taxon>
        <taxon>Magnoliopsida</taxon>
        <taxon>Liliopsida</taxon>
        <taxon>Asparagales</taxon>
        <taxon>Orchidaceae</taxon>
        <taxon>Epidendroideae</taxon>
        <taxon>Malaxideae</taxon>
        <taxon>Dendrobiinae</taxon>
        <taxon>Dendrobium</taxon>
    </lineage>
</organism>
<dbReference type="Gene3D" id="3.20.20.330">
    <property type="entry name" value="Homocysteine-binding-like domain"/>
    <property type="match status" value="1"/>
</dbReference>
<proteinExistence type="predicted"/>
<keyword evidence="1" id="KW-0808">Transferase</keyword>
<dbReference type="STRING" id="906689.A0A2I0W4Q3"/>
<reference evidence="1 2" key="2">
    <citation type="journal article" date="2017" name="Nature">
        <title>The Apostasia genome and the evolution of orchids.</title>
        <authorList>
            <person name="Zhang G.Q."/>
            <person name="Liu K.W."/>
            <person name="Li Z."/>
            <person name="Lohaus R."/>
            <person name="Hsiao Y.Y."/>
            <person name="Niu S.C."/>
            <person name="Wang J.Y."/>
            <person name="Lin Y.C."/>
            <person name="Xu Q."/>
            <person name="Chen L.J."/>
            <person name="Yoshida K."/>
            <person name="Fujiwara S."/>
            <person name="Wang Z.W."/>
            <person name="Zhang Y.Q."/>
            <person name="Mitsuda N."/>
            <person name="Wang M."/>
            <person name="Liu G.H."/>
            <person name="Pecoraro L."/>
            <person name="Huang H.X."/>
            <person name="Xiao X.J."/>
            <person name="Lin M."/>
            <person name="Wu X.Y."/>
            <person name="Wu W.L."/>
            <person name="Chen Y.Y."/>
            <person name="Chang S.B."/>
            <person name="Sakamoto S."/>
            <person name="Ohme-Takagi M."/>
            <person name="Yagi M."/>
            <person name="Zeng S.J."/>
            <person name="Shen C.Y."/>
            <person name="Yeh C.M."/>
            <person name="Luo Y.B."/>
            <person name="Tsai W.C."/>
            <person name="Van de Peer Y."/>
            <person name="Liu Z.J."/>
        </authorList>
    </citation>
    <scope>NUCLEOTIDE SEQUENCE [LARGE SCALE GENOMIC DNA]</scope>
    <source>
        <tissue evidence="1">The whole plant</tissue>
    </source>
</reference>
<dbReference type="EMBL" id="KZ502926">
    <property type="protein sequence ID" value="PKU70641.1"/>
    <property type="molecule type" value="Genomic_DNA"/>
</dbReference>
<dbReference type="InterPro" id="IPR036589">
    <property type="entry name" value="HCY_dom_sf"/>
</dbReference>
<dbReference type="GO" id="GO:0008168">
    <property type="term" value="F:methyltransferase activity"/>
    <property type="evidence" value="ECO:0007669"/>
    <property type="project" value="UniProtKB-KW"/>
</dbReference>
<accession>A0A2I0W4Q3</accession>
<protein>
    <submittedName>
        <fullName evidence="1">Homocysteine S-methyltransferase 4</fullName>
    </submittedName>
</protein>
<name>A0A2I0W4Q3_9ASPA</name>
<dbReference type="SUPFAM" id="SSF82282">
    <property type="entry name" value="Homocysteine S-methyltransferase"/>
    <property type="match status" value="1"/>
</dbReference>
<evidence type="ECO:0000313" key="2">
    <source>
        <dbReference type="Proteomes" id="UP000233837"/>
    </source>
</evidence>
<evidence type="ECO:0000313" key="1">
    <source>
        <dbReference type="EMBL" id="PKU70641.1"/>
    </source>
</evidence>
<dbReference type="GO" id="GO:0032259">
    <property type="term" value="P:methylation"/>
    <property type="evidence" value="ECO:0007669"/>
    <property type="project" value="UniProtKB-KW"/>
</dbReference>
<sequence length="74" mass="7902">MKDFLQQAGCCAVVDGGLATELEANGADLNDLLWRAKCLFSSHDLIRKVIALFPDVQGYSGTICASHSDGDAEE</sequence>
<reference evidence="1 2" key="1">
    <citation type="journal article" date="2016" name="Sci. Rep.">
        <title>The Dendrobium catenatum Lindl. genome sequence provides insights into polysaccharide synthase, floral development and adaptive evolution.</title>
        <authorList>
            <person name="Zhang G.Q."/>
            <person name="Xu Q."/>
            <person name="Bian C."/>
            <person name="Tsai W.C."/>
            <person name="Yeh C.M."/>
            <person name="Liu K.W."/>
            <person name="Yoshida K."/>
            <person name="Zhang L.S."/>
            <person name="Chang S.B."/>
            <person name="Chen F."/>
            <person name="Shi Y."/>
            <person name="Su Y.Y."/>
            <person name="Zhang Y.Q."/>
            <person name="Chen L.J."/>
            <person name="Yin Y."/>
            <person name="Lin M."/>
            <person name="Huang H."/>
            <person name="Deng H."/>
            <person name="Wang Z.W."/>
            <person name="Zhu S.L."/>
            <person name="Zhao X."/>
            <person name="Deng C."/>
            <person name="Niu S.C."/>
            <person name="Huang J."/>
            <person name="Wang M."/>
            <person name="Liu G.H."/>
            <person name="Yang H.J."/>
            <person name="Xiao X.J."/>
            <person name="Hsiao Y.Y."/>
            <person name="Wu W.L."/>
            <person name="Chen Y.Y."/>
            <person name="Mitsuda N."/>
            <person name="Ohme-Takagi M."/>
            <person name="Luo Y.B."/>
            <person name="Van de Peer Y."/>
            <person name="Liu Z.J."/>
        </authorList>
    </citation>
    <scope>NUCLEOTIDE SEQUENCE [LARGE SCALE GENOMIC DNA]</scope>
    <source>
        <tissue evidence="1">The whole plant</tissue>
    </source>
</reference>
<keyword evidence="2" id="KW-1185">Reference proteome</keyword>
<dbReference type="Proteomes" id="UP000233837">
    <property type="component" value="Unassembled WGS sequence"/>
</dbReference>
<gene>
    <name evidence="1" type="primary">HMT-4</name>
    <name evidence="1" type="ORF">MA16_Dca008758</name>
</gene>
<keyword evidence="1" id="KW-0489">Methyltransferase</keyword>
<dbReference type="AlphaFoldDB" id="A0A2I0W4Q3"/>